<protein>
    <recommendedName>
        <fullName evidence="9">Glycosyltransferase RgtA/B/C/D-like domain-containing protein</fullName>
    </recommendedName>
</protein>
<dbReference type="PANTHER" id="PTHR33908">
    <property type="entry name" value="MANNOSYLTRANSFERASE YKCB-RELATED"/>
    <property type="match status" value="1"/>
</dbReference>
<keyword evidence="2" id="KW-1003">Cell membrane</keyword>
<dbReference type="GO" id="GO:0016763">
    <property type="term" value="F:pentosyltransferase activity"/>
    <property type="evidence" value="ECO:0007669"/>
    <property type="project" value="TreeGrafter"/>
</dbReference>
<evidence type="ECO:0000256" key="1">
    <source>
        <dbReference type="ARBA" id="ARBA00004651"/>
    </source>
</evidence>
<dbReference type="Proteomes" id="UP000298284">
    <property type="component" value="Unassembled WGS sequence"/>
</dbReference>
<evidence type="ECO:0000259" key="9">
    <source>
        <dbReference type="Pfam" id="PF13231"/>
    </source>
</evidence>
<feature type="transmembrane region" description="Helical" evidence="8">
    <location>
        <begin position="401"/>
        <end position="422"/>
    </location>
</feature>
<feature type="transmembrane region" description="Helical" evidence="8">
    <location>
        <begin position="141"/>
        <end position="158"/>
    </location>
</feature>
<organism evidence="10 11">
    <name type="scientific">Hymenobacter wooponensis</name>
    <dbReference type="NCBI Taxonomy" id="1525360"/>
    <lineage>
        <taxon>Bacteria</taxon>
        <taxon>Pseudomonadati</taxon>
        <taxon>Bacteroidota</taxon>
        <taxon>Cytophagia</taxon>
        <taxon>Cytophagales</taxon>
        <taxon>Hymenobacteraceae</taxon>
        <taxon>Hymenobacter</taxon>
    </lineage>
</organism>
<evidence type="ECO:0000256" key="6">
    <source>
        <dbReference type="ARBA" id="ARBA00022989"/>
    </source>
</evidence>
<keyword evidence="6 8" id="KW-1133">Transmembrane helix</keyword>
<comment type="subcellular location">
    <subcellularLocation>
        <location evidence="1">Cell membrane</location>
        <topology evidence="1">Multi-pass membrane protein</topology>
    </subcellularLocation>
</comment>
<feature type="domain" description="Glycosyltransferase RgtA/B/C/D-like" evidence="9">
    <location>
        <begin position="121"/>
        <end position="255"/>
    </location>
</feature>
<comment type="caution">
    <text evidence="10">The sequence shown here is derived from an EMBL/GenBank/DDBJ whole genome shotgun (WGS) entry which is preliminary data.</text>
</comment>
<dbReference type="AlphaFoldDB" id="A0A4Z0MH08"/>
<evidence type="ECO:0000256" key="4">
    <source>
        <dbReference type="ARBA" id="ARBA00022679"/>
    </source>
</evidence>
<sequence>MPASVSSAPGPHSSDWLRRWVVGGFFGLLILLGLGLYRAYGVGWDEQIDRLNGIINAKYVAMQLAPELAKRQPTFAEIPDLYGSQDTDHGVFYQLPLVLLEKVARVEDSRDVYFLRHLVIWLTCVAGTWVVYRLGMWRFGSWRWGLLTAGLLVLSPRLFAESFYNYKDPVFMGFFALSIYTLLRWLRQPTWQRVLLHAIATGAAIDVRTMGVLLLPLTLGFAILEVLYRPHDRRQFLLSLLLYLPLTALVVVLAWPYLWGNPVGHFLEVFQSFSRYPTDMLTVYLGKEISVRQLPWHYAPVWILVTTPAVYSALFLVGLGGVAWAARRPLAWLSTTTGRLDLLLVAWCLGPVLAIIVLNSVIYDGWRHLYFIYPAFLLLAVRAVHTLWYQWRATTSSVGLVTGWLGLGLFVLSLGTVAYRMVQEYPYQNMYFSLPGPMAGRLFERDYWALSGREGVEWILAHDAAPQVAVGTDPRSKLVLHNAQLLLPPAERARLRMVSPEQATYFLTTYRWHPEGYPKYGRPVYERQVDGVTILSIFRLR</sequence>
<dbReference type="GO" id="GO:0009103">
    <property type="term" value="P:lipopolysaccharide biosynthetic process"/>
    <property type="evidence" value="ECO:0007669"/>
    <property type="project" value="UniProtKB-ARBA"/>
</dbReference>
<evidence type="ECO:0000256" key="2">
    <source>
        <dbReference type="ARBA" id="ARBA00022475"/>
    </source>
</evidence>
<evidence type="ECO:0000256" key="3">
    <source>
        <dbReference type="ARBA" id="ARBA00022676"/>
    </source>
</evidence>
<feature type="transmembrane region" description="Helical" evidence="8">
    <location>
        <begin position="114"/>
        <end position="135"/>
    </location>
</feature>
<keyword evidence="5 8" id="KW-0812">Transmembrane</keyword>
<name>A0A4Z0MH08_9BACT</name>
<evidence type="ECO:0000313" key="11">
    <source>
        <dbReference type="Proteomes" id="UP000298284"/>
    </source>
</evidence>
<feature type="transmembrane region" description="Helical" evidence="8">
    <location>
        <begin position="240"/>
        <end position="259"/>
    </location>
</feature>
<dbReference type="Pfam" id="PF13231">
    <property type="entry name" value="PMT_2"/>
    <property type="match status" value="1"/>
</dbReference>
<proteinExistence type="predicted"/>
<reference evidence="10 11" key="1">
    <citation type="submission" date="2019-04" db="EMBL/GenBank/DDBJ databases">
        <authorList>
            <person name="Feng G."/>
            <person name="Zhang J."/>
            <person name="Zhu H."/>
        </authorList>
    </citation>
    <scope>NUCLEOTIDE SEQUENCE [LARGE SCALE GENOMIC DNA]</scope>
    <source>
        <strain evidence="10 11">JCM 19491</strain>
    </source>
</reference>
<feature type="transmembrane region" description="Helical" evidence="8">
    <location>
        <begin position="369"/>
        <end position="389"/>
    </location>
</feature>
<feature type="transmembrane region" description="Helical" evidence="8">
    <location>
        <begin position="170"/>
        <end position="187"/>
    </location>
</feature>
<dbReference type="GO" id="GO:0005886">
    <property type="term" value="C:plasma membrane"/>
    <property type="evidence" value="ECO:0007669"/>
    <property type="project" value="UniProtKB-SubCell"/>
</dbReference>
<dbReference type="InterPro" id="IPR038731">
    <property type="entry name" value="RgtA/B/C-like"/>
</dbReference>
<feature type="transmembrane region" description="Helical" evidence="8">
    <location>
        <begin position="207"/>
        <end position="228"/>
    </location>
</feature>
<dbReference type="PANTHER" id="PTHR33908:SF11">
    <property type="entry name" value="MEMBRANE PROTEIN"/>
    <property type="match status" value="1"/>
</dbReference>
<evidence type="ECO:0000313" key="10">
    <source>
        <dbReference type="EMBL" id="TGD78578.1"/>
    </source>
</evidence>
<dbReference type="EMBL" id="SRKZ01000006">
    <property type="protein sequence ID" value="TGD78578.1"/>
    <property type="molecule type" value="Genomic_DNA"/>
</dbReference>
<feature type="transmembrane region" description="Helical" evidence="8">
    <location>
        <begin position="20"/>
        <end position="40"/>
    </location>
</feature>
<dbReference type="InterPro" id="IPR050297">
    <property type="entry name" value="LipidA_mod_glycosyltrf_83"/>
</dbReference>
<dbReference type="RefSeq" id="WP_135532434.1">
    <property type="nucleotide sequence ID" value="NZ_SRKZ01000006.1"/>
</dbReference>
<feature type="transmembrane region" description="Helical" evidence="8">
    <location>
        <begin position="301"/>
        <end position="326"/>
    </location>
</feature>
<accession>A0A4Z0MH08</accession>
<dbReference type="OrthoDB" id="2034231at2"/>
<keyword evidence="11" id="KW-1185">Reference proteome</keyword>
<gene>
    <name evidence="10" type="ORF">EU557_20990</name>
</gene>
<keyword evidence="4" id="KW-0808">Transferase</keyword>
<keyword evidence="3" id="KW-0328">Glycosyltransferase</keyword>
<evidence type="ECO:0000256" key="5">
    <source>
        <dbReference type="ARBA" id="ARBA00022692"/>
    </source>
</evidence>
<feature type="transmembrane region" description="Helical" evidence="8">
    <location>
        <begin position="342"/>
        <end position="363"/>
    </location>
</feature>
<keyword evidence="7 8" id="KW-0472">Membrane</keyword>
<evidence type="ECO:0000256" key="7">
    <source>
        <dbReference type="ARBA" id="ARBA00023136"/>
    </source>
</evidence>
<evidence type="ECO:0000256" key="8">
    <source>
        <dbReference type="SAM" id="Phobius"/>
    </source>
</evidence>